<proteinExistence type="predicted"/>
<dbReference type="Pfam" id="PF21209">
    <property type="entry name" value="Bac_rhamnosid-like_N"/>
    <property type="match status" value="1"/>
</dbReference>
<evidence type="ECO:0000313" key="3">
    <source>
        <dbReference type="EMBL" id="KAA6345396.1"/>
    </source>
</evidence>
<sequence>MNKQLSILISLVMSCMAAFAQQATWIYYPGDFEIWLGNEMQNRRTERGAFFPPFWKMDSHYVLIEFSKEIDLQQAEEVEISVEGKYNVKLDGKLMGYNPRKITVPAGKHSLNIKVYNQATVPSIFVKGRTVKSDNSWLVTFEDKEWIDESGKASDISSGTTYMNASSWNFNSEETPPSKFKLALTPIQVVKTEIKNNGILVDFGKETFGYARLHNLKGKGCLNIYYGESLEEALDTNYCETLDSYIVDNSMPADFIVSGSKAYRYIYIEKDAEITFDNKYPVTSPTFHHPFRIPTRQTKLHQALHTWIKLFDKFSVSCILKIVIYAYKPIKCIIHNVVYMACYRIFASKV</sequence>
<dbReference type="EMBL" id="SNRY01000172">
    <property type="protein sequence ID" value="KAA6345395.1"/>
    <property type="molecule type" value="Genomic_DNA"/>
</dbReference>
<dbReference type="EMBL" id="SNRY01000172">
    <property type="protein sequence ID" value="KAA6345396.1"/>
    <property type="molecule type" value="Genomic_DNA"/>
</dbReference>
<organism evidence="2">
    <name type="scientific">termite gut metagenome</name>
    <dbReference type="NCBI Taxonomy" id="433724"/>
    <lineage>
        <taxon>unclassified sequences</taxon>
        <taxon>metagenomes</taxon>
        <taxon>organismal metagenomes</taxon>
    </lineage>
</organism>
<gene>
    <name evidence="2" type="ORF">EZS27_007035</name>
    <name evidence="3" type="ORF">EZS27_007036</name>
</gene>
<reference evidence="2" key="1">
    <citation type="submission" date="2019-03" db="EMBL/GenBank/DDBJ databases">
        <title>Single cell metagenomics reveals metabolic interactions within the superorganism composed of flagellate Streblomastix strix and complex community of Bacteroidetes bacteria on its surface.</title>
        <authorList>
            <person name="Treitli S.C."/>
            <person name="Kolisko M."/>
            <person name="Husnik F."/>
            <person name="Keeling P."/>
            <person name="Hampl V."/>
        </authorList>
    </citation>
    <scope>NUCLEOTIDE SEQUENCE</scope>
    <source>
        <strain evidence="2">STM</strain>
    </source>
</reference>
<protein>
    <recommendedName>
        <fullName evidence="1">Alpha-rhamnosidase-like N-terminal domain-containing protein</fullName>
    </recommendedName>
</protein>
<dbReference type="AlphaFoldDB" id="A0A5J4SJJ8"/>
<evidence type="ECO:0000259" key="1">
    <source>
        <dbReference type="Pfam" id="PF21209"/>
    </source>
</evidence>
<evidence type="ECO:0000313" key="2">
    <source>
        <dbReference type="EMBL" id="KAA6345395.1"/>
    </source>
</evidence>
<dbReference type="InterPro" id="IPR048932">
    <property type="entry name" value="Rhamnosid-like_N_bacteroidetes"/>
</dbReference>
<dbReference type="Gene3D" id="2.60.120.260">
    <property type="entry name" value="Galactose-binding domain-like"/>
    <property type="match status" value="2"/>
</dbReference>
<comment type="caution">
    <text evidence="2">The sequence shown here is derived from an EMBL/GenBank/DDBJ whole genome shotgun (WGS) entry which is preliminary data.</text>
</comment>
<accession>A0A5J4SJJ8</accession>
<name>A0A5J4SJJ8_9ZZZZ</name>
<dbReference type="PROSITE" id="PS51257">
    <property type="entry name" value="PROKAR_LIPOPROTEIN"/>
    <property type="match status" value="1"/>
</dbReference>
<feature type="domain" description="Alpha-rhamnosidase-like N-terminal" evidence="1">
    <location>
        <begin position="64"/>
        <end position="268"/>
    </location>
</feature>